<accession>A0AA49X7M8</accession>
<dbReference type="Gene3D" id="3.40.50.300">
    <property type="entry name" value="P-loop containing nucleotide triphosphate hydrolases"/>
    <property type="match status" value="1"/>
</dbReference>
<sequence>MGDVAPQERLATLPEGLPKFTLGYEALAWAAKYLRHPNGIRAGKAWQFTREQARFVLWFYALDENGRWLFHHGARRLAKGSGKSPFAAVMALIELLAPVRFDHWDSDVPGGVVGKPVSMPWVQIAAVSLDQTENTMRMVRAMASPANAPALHRDYSLDVGKTQIFVQPEGKLEVITSSAATAEGAESTFVIGDELEHWTPSNGGAELHATLMDNLSKSGSRMLETLNAWKPGINSAGESTFNDWVLQETGRSKNESRILYDARQAPHDTEMGDADSLRAALEWVYADCPWSDINAIMTRIWSPSAQVDDSKRKYLNWPVASSDSWCDPQDWAQMARPDIDVAPGEDIVMFFDGSLSNDHTALIGCRMDDGHIFTIGVWQPKAADPDDKPMVDVQAVDDRVDFAFATWNIIGFYADVREWESFTKVAWPERYRDRLELWATSRGAQQPEPIAWDMRGKDFQFTTAAELAEAEVMQHSFTHDGNPLLTEHVLNARRHEGRYGITVRKESRKSAKKIDACVCMIGARMVWRLARERGGVSKKKQRTGKAFFI</sequence>
<protein>
    <submittedName>
        <fullName evidence="1">Large terminase</fullName>
    </submittedName>
</protein>
<organism evidence="1">
    <name type="scientific">Corynebacterium phage HS01</name>
    <dbReference type="NCBI Taxonomy" id="3056389"/>
    <lineage>
        <taxon>Viruses</taxon>
    </lineage>
</organism>
<reference evidence="1" key="1">
    <citation type="submission" date="2023-04" db="EMBL/GenBank/DDBJ databases">
        <title>The human skin virome in hidradenitis suppurativa patients.</title>
        <authorList>
            <person name="Jansen D."/>
        </authorList>
    </citation>
    <scope>NUCLEOTIDE SEQUENCE</scope>
    <source>
        <strain evidence="1">VC1_JansenPhageA</strain>
    </source>
</reference>
<proteinExistence type="predicted"/>
<dbReference type="EMBL" id="OQ890311">
    <property type="protein sequence ID" value="WLJ25472.1"/>
    <property type="molecule type" value="Genomic_DNA"/>
</dbReference>
<name>A0AA49X7M8_9VIRU</name>
<evidence type="ECO:0000313" key="1">
    <source>
        <dbReference type="EMBL" id="WLJ25472.1"/>
    </source>
</evidence>
<dbReference type="InterPro" id="IPR027417">
    <property type="entry name" value="P-loop_NTPase"/>
</dbReference>